<feature type="transmembrane region" description="Helical" evidence="6">
    <location>
        <begin position="58"/>
        <end position="79"/>
    </location>
</feature>
<evidence type="ECO:0000256" key="6">
    <source>
        <dbReference type="SAM" id="Phobius"/>
    </source>
</evidence>
<comment type="subcellular location">
    <subcellularLocation>
        <location evidence="1">Membrane</location>
        <topology evidence="1">Multi-pass membrane protein</topology>
    </subcellularLocation>
</comment>
<dbReference type="PANTHER" id="PTHR43243">
    <property type="entry name" value="INNER MEMBRANE TRANSPORTER YGJI-RELATED"/>
    <property type="match status" value="1"/>
</dbReference>
<feature type="transmembrane region" description="Helical" evidence="6">
    <location>
        <begin position="218"/>
        <end position="238"/>
    </location>
</feature>
<evidence type="ECO:0000256" key="2">
    <source>
        <dbReference type="ARBA" id="ARBA00022448"/>
    </source>
</evidence>
<feature type="transmembrane region" description="Helical" evidence="6">
    <location>
        <begin position="100"/>
        <end position="124"/>
    </location>
</feature>
<dbReference type="PIRSF" id="PIRSF006060">
    <property type="entry name" value="AA_transporter"/>
    <property type="match status" value="1"/>
</dbReference>
<evidence type="ECO:0000256" key="4">
    <source>
        <dbReference type="ARBA" id="ARBA00022989"/>
    </source>
</evidence>
<dbReference type="InterPro" id="IPR002293">
    <property type="entry name" value="AA/rel_permease1"/>
</dbReference>
<dbReference type="EMBL" id="JAEEGB010000030">
    <property type="protein sequence ID" value="MBI6874663.1"/>
    <property type="molecule type" value="Genomic_DNA"/>
</dbReference>
<dbReference type="RefSeq" id="WP_211144048.1">
    <property type="nucleotide sequence ID" value="NZ_JAEEGB010000030.1"/>
</dbReference>
<feature type="transmembrane region" description="Helical" evidence="6">
    <location>
        <begin position="27"/>
        <end position="46"/>
    </location>
</feature>
<keyword evidence="8" id="KW-1185">Reference proteome</keyword>
<feature type="transmembrane region" description="Helical" evidence="6">
    <location>
        <begin position="294"/>
        <end position="319"/>
    </location>
</feature>
<feature type="transmembrane region" description="Helical" evidence="6">
    <location>
        <begin position="430"/>
        <end position="448"/>
    </location>
</feature>
<feature type="transmembrane region" description="Helical" evidence="6">
    <location>
        <begin position="405"/>
        <end position="424"/>
    </location>
</feature>
<feature type="transmembrane region" description="Helical" evidence="6">
    <location>
        <begin position="350"/>
        <end position="370"/>
    </location>
</feature>
<accession>A0A934M6J3</accession>
<organism evidence="7 8">
    <name type="scientific">Clostridium aciditolerans</name>
    <dbReference type="NCBI Taxonomy" id="339861"/>
    <lineage>
        <taxon>Bacteria</taxon>
        <taxon>Bacillati</taxon>
        <taxon>Bacillota</taxon>
        <taxon>Clostridia</taxon>
        <taxon>Eubacteriales</taxon>
        <taxon>Clostridiaceae</taxon>
        <taxon>Clostridium</taxon>
    </lineage>
</organism>
<name>A0A934M6J3_9CLOT</name>
<keyword evidence="4 6" id="KW-1133">Transmembrane helix</keyword>
<evidence type="ECO:0000313" key="8">
    <source>
        <dbReference type="Proteomes" id="UP000622687"/>
    </source>
</evidence>
<keyword evidence="2" id="KW-0813">Transport</keyword>
<dbReference type="GO" id="GO:0015171">
    <property type="term" value="F:amino acid transmembrane transporter activity"/>
    <property type="evidence" value="ECO:0007669"/>
    <property type="project" value="TreeGrafter"/>
</dbReference>
<feature type="transmembrane region" description="Helical" evidence="6">
    <location>
        <begin position="376"/>
        <end position="393"/>
    </location>
</feature>
<dbReference type="Proteomes" id="UP000622687">
    <property type="component" value="Unassembled WGS sequence"/>
</dbReference>
<dbReference type="Gene3D" id="1.20.1740.10">
    <property type="entry name" value="Amino acid/polyamine transporter I"/>
    <property type="match status" value="1"/>
</dbReference>
<keyword evidence="5 6" id="KW-0472">Membrane</keyword>
<keyword evidence="3 6" id="KW-0812">Transmembrane</keyword>
<sequence>MNIFRKKSVEDFRDAAKKSGLKKKLSAFDLAALGIGSVVGTGIFVATGQGSQLAGPAVTLSFIIAAITSALCALTYSELATMFPVAGSTYSYSYVAFGEIWAWLIGWNLILEYLVSGAAVAAGWSGTFVGMLKDYGINLPTAITSSPLSGGIVDLPAVIITAVVTWLLYIGVSESAKINNIIVGVKIFVILVFIFLGVTHVNPVNYHPFAPFGFKGVMSGAAIIFFAFIGFDAVSTAAEETENPKRDVPLGLGICMILVIILYIAVSLILTGMVPFKLIDVNNALPGALSRIGITWGSALVGAGAVLGMISTLLVTLYGQIRIFMVMSRDGLLPKSFATITKKYSTPGRCTIITGIVTSIMAGFLPLGMIMDLCNIGTLSAFIFVSLGVIILRKSMPNIERKFKCPGVPFTPILTIIFCLYLMMSLPSVTWIRFAIWTAIGTAIYFMYGIKHSTLNNREDIESKKKA</sequence>
<dbReference type="GO" id="GO:0016020">
    <property type="term" value="C:membrane"/>
    <property type="evidence" value="ECO:0007669"/>
    <property type="project" value="UniProtKB-SubCell"/>
</dbReference>
<dbReference type="AlphaFoldDB" id="A0A934M6J3"/>
<comment type="caution">
    <text evidence="7">The sequence shown here is derived from an EMBL/GenBank/DDBJ whole genome shotgun (WGS) entry which is preliminary data.</text>
</comment>
<evidence type="ECO:0000313" key="7">
    <source>
        <dbReference type="EMBL" id="MBI6874663.1"/>
    </source>
</evidence>
<feature type="transmembrane region" description="Helical" evidence="6">
    <location>
        <begin position="250"/>
        <end position="274"/>
    </location>
</feature>
<proteinExistence type="predicted"/>
<evidence type="ECO:0000256" key="5">
    <source>
        <dbReference type="ARBA" id="ARBA00023136"/>
    </source>
</evidence>
<feature type="transmembrane region" description="Helical" evidence="6">
    <location>
        <begin position="181"/>
        <end position="198"/>
    </location>
</feature>
<reference evidence="7" key="1">
    <citation type="submission" date="2020-12" db="EMBL/GenBank/DDBJ databases">
        <title>Clostridium thailandense sp. nov., a novel acetogenic bacterium isolated from peat land soil in Thailand.</title>
        <authorList>
            <person name="Chaikitkaew S."/>
            <person name="Birkeland N.K."/>
        </authorList>
    </citation>
    <scope>NUCLEOTIDE SEQUENCE</scope>
    <source>
        <strain evidence="7">DSM 17425</strain>
    </source>
</reference>
<dbReference type="Pfam" id="PF13520">
    <property type="entry name" value="AA_permease_2"/>
    <property type="match status" value="1"/>
</dbReference>
<evidence type="ECO:0000256" key="3">
    <source>
        <dbReference type="ARBA" id="ARBA00022692"/>
    </source>
</evidence>
<evidence type="ECO:0000256" key="1">
    <source>
        <dbReference type="ARBA" id="ARBA00004141"/>
    </source>
</evidence>
<gene>
    <name evidence="7" type="ORF">I6U51_18500</name>
</gene>
<feature type="transmembrane region" description="Helical" evidence="6">
    <location>
        <begin position="148"/>
        <end position="169"/>
    </location>
</feature>
<dbReference type="PANTHER" id="PTHR43243:SF4">
    <property type="entry name" value="CATIONIC AMINO ACID TRANSPORTER 4"/>
    <property type="match status" value="1"/>
</dbReference>
<protein>
    <submittedName>
        <fullName evidence="7">Amino acid permease</fullName>
    </submittedName>
</protein>